<name>A0A8H7SAE2_9FUNG</name>
<feature type="transmembrane region" description="Helical" evidence="4">
    <location>
        <begin position="367"/>
        <end position="388"/>
    </location>
</feature>
<keyword evidence="4" id="KW-1133">Transmembrane helix</keyword>
<keyword evidence="1" id="KW-0378">Hydrolase</keyword>
<comment type="caution">
    <text evidence="7">The sequence shown here is derived from an EMBL/GenBank/DDBJ whole genome shotgun (WGS) entry which is preliminary data.</text>
</comment>
<evidence type="ECO:0000256" key="3">
    <source>
        <dbReference type="PIRSR" id="PIRSR608264-1"/>
    </source>
</evidence>
<dbReference type="PRINTS" id="PR00737">
    <property type="entry name" value="GLHYDRLASE16"/>
</dbReference>
<dbReference type="AlphaFoldDB" id="A0A8H7SAE2"/>
<dbReference type="PROSITE" id="PS51762">
    <property type="entry name" value="GH16_2"/>
    <property type="match status" value="1"/>
</dbReference>
<accession>A0A8H7SAE2</accession>
<reference evidence="7 8" key="1">
    <citation type="submission" date="2020-12" db="EMBL/GenBank/DDBJ databases">
        <title>Metabolic potential, ecology and presence of endohyphal bacteria is reflected in genomic diversity of Mucoromycotina.</title>
        <authorList>
            <person name="Muszewska A."/>
            <person name="Okrasinska A."/>
            <person name="Steczkiewicz K."/>
            <person name="Drgas O."/>
            <person name="Orlowska M."/>
            <person name="Perlinska-Lenart U."/>
            <person name="Aleksandrzak-Piekarczyk T."/>
            <person name="Szatraj K."/>
            <person name="Zielenkiewicz U."/>
            <person name="Pilsyk S."/>
            <person name="Malc E."/>
            <person name="Mieczkowski P."/>
            <person name="Kruszewska J.S."/>
            <person name="Biernat P."/>
            <person name="Pawlowska J."/>
        </authorList>
    </citation>
    <scope>NUCLEOTIDE SEQUENCE [LARGE SCALE GENOMIC DNA]</scope>
    <source>
        <strain evidence="7 8">CBS 142.35</strain>
    </source>
</reference>
<feature type="signal peptide" evidence="5">
    <location>
        <begin position="1"/>
        <end position="17"/>
    </location>
</feature>
<dbReference type="CDD" id="cd00413">
    <property type="entry name" value="Glyco_hydrolase_16"/>
    <property type="match status" value="1"/>
</dbReference>
<dbReference type="SUPFAM" id="SSF49899">
    <property type="entry name" value="Concanavalin A-like lectins/glucanases"/>
    <property type="match status" value="1"/>
</dbReference>
<keyword evidence="5" id="KW-0732">Signal</keyword>
<evidence type="ECO:0000256" key="5">
    <source>
        <dbReference type="SAM" id="SignalP"/>
    </source>
</evidence>
<feature type="active site" description="Nucleophile" evidence="3">
    <location>
        <position position="174"/>
    </location>
</feature>
<feature type="chain" id="PRO_5034518150" description="GH16 domain-containing protein" evidence="5">
    <location>
        <begin position="18"/>
        <end position="393"/>
    </location>
</feature>
<dbReference type="Gene3D" id="2.60.120.200">
    <property type="match status" value="1"/>
</dbReference>
<dbReference type="GO" id="GO:0005975">
    <property type="term" value="P:carbohydrate metabolic process"/>
    <property type="evidence" value="ECO:0007669"/>
    <property type="project" value="InterPro"/>
</dbReference>
<feature type="active site" description="Proton donor" evidence="3">
    <location>
        <position position="178"/>
    </location>
</feature>
<evidence type="ECO:0000256" key="4">
    <source>
        <dbReference type="SAM" id="Phobius"/>
    </source>
</evidence>
<feature type="domain" description="GH16" evidence="6">
    <location>
        <begin position="65"/>
        <end position="291"/>
    </location>
</feature>
<proteinExistence type="predicted"/>
<dbReference type="GO" id="GO:0004553">
    <property type="term" value="F:hydrolase activity, hydrolyzing O-glycosyl compounds"/>
    <property type="evidence" value="ECO:0007669"/>
    <property type="project" value="InterPro"/>
</dbReference>
<dbReference type="EMBL" id="JAEPRB010000023">
    <property type="protein sequence ID" value="KAG2225835.1"/>
    <property type="molecule type" value="Genomic_DNA"/>
</dbReference>
<dbReference type="Pfam" id="PF00722">
    <property type="entry name" value="Glyco_hydro_16"/>
    <property type="match status" value="1"/>
</dbReference>
<protein>
    <recommendedName>
        <fullName evidence="6">GH16 domain-containing protein</fullName>
    </recommendedName>
</protein>
<dbReference type="InterPro" id="IPR000757">
    <property type="entry name" value="Beta-glucanase-like"/>
</dbReference>
<dbReference type="OrthoDB" id="25131at2759"/>
<organism evidence="7 8">
    <name type="scientific">Circinella minor</name>
    <dbReference type="NCBI Taxonomy" id="1195481"/>
    <lineage>
        <taxon>Eukaryota</taxon>
        <taxon>Fungi</taxon>
        <taxon>Fungi incertae sedis</taxon>
        <taxon>Mucoromycota</taxon>
        <taxon>Mucoromycotina</taxon>
        <taxon>Mucoromycetes</taxon>
        <taxon>Mucorales</taxon>
        <taxon>Lichtheimiaceae</taxon>
        <taxon>Circinella</taxon>
    </lineage>
</organism>
<dbReference type="InterPro" id="IPR008264">
    <property type="entry name" value="Beta_glucanase"/>
</dbReference>
<dbReference type="PANTHER" id="PTHR38121">
    <property type="entry name" value="GH16 DOMAIN-CONTAINING PROTEIN"/>
    <property type="match status" value="1"/>
</dbReference>
<keyword evidence="4" id="KW-0812">Transmembrane</keyword>
<evidence type="ECO:0000259" key="6">
    <source>
        <dbReference type="PROSITE" id="PS51762"/>
    </source>
</evidence>
<keyword evidence="2" id="KW-0326">Glycosidase</keyword>
<keyword evidence="8" id="KW-1185">Reference proteome</keyword>
<gene>
    <name evidence="7" type="ORF">INT45_007079</name>
</gene>
<evidence type="ECO:0000256" key="1">
    <source>
        <dbReference type="ARBA" id="ARBA00022801"/>
    </source>
</evidence>
<dbReference type="PANTHER" id="PTHR38121:SF2">
    <property type="entry name" value="ACYLTRANSFERASE 3 DOMAIN-CONTAINING PROTEIN"/>
    <property type="match status" value="1"/>
</dbReference>
<dbReference type="InterPro" id="IPR013320">
    <property type="entry name" value="ConA-like_dom_sf"/>
</dbReference>
<keyword evidence="4" id="KW-0472">Membrane</keyword>
<dbReference type="Proteomes" id="UP000646827">
    <property type="component" value="Unassembled WGS sequence"/>
</dbReference>
<evidence type="ECO:0000313" key="8">
    <source>
        <dbReference type="Proteomes" id="UP000646827"/>
    </source>
</evidence>
<evidence type="ECO:0000256" key="2">
    <source>
        <dbReference type="ARBA" id="ARBA00023295"/>
    </source>
</evidence>
<sequence>MKLFLFTNLILTTLTQSTIVKGNEGVNGDSELKSQYGVTFTDSCDCGYLDHDDTDLSKSDNVWSDMWHVDFRPWHNTKKFNDIWVAKYNIEAKYENTLDRTFTSENVWLNPSDEGGLQLAVTVSKDINNKTIMRCAGFGTQRNDYLYGSFRSYIKTPKIPGTVAAMYIYNTQEEIDIEILSSVSPPQSYFAIHPGLLENGRASHLTHDNHHLEFDPTVEFHEFRFDWSPNLCIFYVDGVEARRMTTNIPSLPGRLMFNHWSDGNPNFSQGPPEQDAIFEVLNITAFFNSSMTDPETGFNTTAPAKCSKTQQPCNIRGIMDYLQAMPPESASQEVDLPPEATRIPTSETKKTAITSDGTTLLGGRQRYGLGFILYTINLCSLVLLKINYCNRGI</sequence>
<evidence type="ECO:0000313" key="7">
    <source>
        <dbReference type="EMBL" id="KAG2225835.1"/>
    </source>
</evidence>